<evidence type="ECO:0000256" key="1">
    <source>
        <dbReference type="SAM" id="SignalP"/>
    </source>
</evidence>
<sequence length="44" mass="4159">MKKCIMMIVISLVMSGCAVGGSVSAGGGNSGVGIGVGIGTGVRF</sequence>
<dbReference type="PROSITE" id="PS51257">
    <property type="entry name" value="PROKAR_LIPOPROTEIN"/>
    <property type="match status" value="1"/>
</dbReference>
<dbReference type="Proteomes" id="UP001597420">
    <property type="component" value="Unassembled WGS sequence"/>
</dbReference>
<name>A0ABW4NU15_9PAST</name>
<gene>
    <name evidence="2" type="ORF">ACFSAV_05765</name>
</gene>
<keyword evidence="3" id="KW-1185">Reference proteome</keyword>
<feature type="signal peptide" evidence="1">
    <location>
        <begin position="1"/>
        <end position="25"/>
    </location>
</feature>
<reference evidence="3" key="1">
    <citation type="journal article" date="2019" name="Int. J. Syst. Evol. Microbiol.">
        <title>The Global Catalogue of Microorganisms (GCM) 10K type strain sequencing project: providing services to taxonomists for standard genome sequencing and annotation.</title>
        <authorList>
            <consortium name="The Broad Institute Genomics Platform"/>
            <consortium name="The Broad Institute Genome Sequencing Center for Infectious Disease"/>
            <person name="Wu L."/>
            <person name="Ma J."/>
        </authorList>
    </citation>
    <scope>NUCLEOTIDE SEQUENCE [LARGE SCALE GENOMIC DNA]</scope>
    <source>
        <strain evidence="3">CCM 7950</strain>
    </source>
</reference>
<proteinExistence type="predicted"/>
<dbReference type="EMBL" id="JBHUFP010000005">
    <property type="protein sequence ID" value="MFD1805888.1"/>
    <property type="molecule type" value="Genomic_DNA"/>
</dbReference>
<dbReference type="RefSeq" id="WP_379097329.1">
    <property type="nucleotide sequence ID" value="NZ_JBHUFP010000005.1"/>
</dbReference>
<evidence type="ECO:0008006" key="4">
    <source>
        <dbReference type="Google" id="ProtNLM"/>
    </source>
</evidence>
<protein>
    <recommendedName>
        <fullName evidence="4">Lipoprotein</fullName>
    </recommendedName>
</protein>
<feature type="chain" id="PRO_5047187403" description="Lipoprotein" evidence="1">
    <location>
        <begin position="26"/>
        <end position="44"/>
    </location>
</feature>
<evidence type="ECO:0000313" key="3">
    <source>
        <dbReference type="Proteomes" id="UP001597420"/>
    </source>
</evidence>
<evidence type="ECO:0000313" key="2">
    <source>
        <dbReference type="EMBL" id="MFD1805888.1"/>
    </source>
</evidence>
<comment type="caution">
    <text evidence="2">The sequence shown here is derived from an EMBL/GenBank/DDBJ whole genome shotgun (WGS) entry which is preliminary data.</text>
</comment>
<keyword evidence="1" id="KW-0732">Signal</keyword>
<accession>A0ABW4NU15</accession>
<organism evidence="2 3">
    <name type="scientific">Pasteurella oralis</name>
    <dbReference type="NCBI Taxonomy" id="1071947"/>
    <lineage>
        <taxon>Bacteria</taxon>
        <taxon>Pseudomonadati</taxon>
        <taxon>Pseudomonadota</taxon>
        <taxon>Gammaproteobacteria</taxon>
        <taxon>Pasteurellales</taxon>
        <taxon>Pasteurellaceae</taxon>
        <taxon>Pasteurella</taxon>
    </lineage>
</organism>